<dbReference type="PROSITE" id="PS50886">
    <property type="entry name" value="TRBD"/>
    <property type="match status" value="1"/>
</dbReference>
<comment type="similarity">
    <text evidence="2 15">Belongs to the phenylalanyl-tRNA synthetase beta subunit family. Type 1 subfamily.</text>
</comment>
<dbReference type="PANTHER" id="PTHR10947:SF0">
    <property type="entry name" value="PHENYLALANINE--TRNA LIGASE BETA SUBUNIT"/>
    <property type="match status" value="1"/>
</dbReference>
<dbReference type="InterPro" id="IPR009061">
    <property type="entry name" value="DNA-bd_dom_put_sf"/>
</dbReference>
<dbReference type="CDD" id="cd02796">
    <property type="entry name" value="tRNA_bind_bactPheRS"/>
    <property type="match status" value="1"/>
</dbReference>
<dbReference type="EMBL" id="CP112932">
    <property type="protein sequence ID" value="WPY01025.1"/>
    <property type="molecule type" value="Genomic_DNA"/>
</dbReference>
<feature type="binding site" evidence="15">
    <location>
        <position position="464"/>
    </location>
    <ligand>
        <name>Mg(2+)</name>
        <dbReference type="ChEBI" id="CHEBI:18420"/>
        <note>shared with alpha subunit</note>
    </ligand>
</feature>
<evidence type="ECO:0000259" key="19">
    <source>
        <dbReference type="PROSITE" id="PS51483"/>
    </source>
</evidence>
<dbReference type="PANTHER" id="PTHR10947">
    <property type="entry name" value="PHENYLALANYL-TRNA SYNTHETASE BETA CHAIN AND LEUCINE-RICH REPEAT-CONTAINING PROTEIN 47"/>
    <property type="match status" value="1"/>
</dbReference>
<evidence type="ECO:0000259" key="17">
    <source>
        <dbReference type="PROSITE" id="PS50886"/>
    </source>
</evidence>
<evidence type="ECO:0000256" key="6">
    <source>
        <dbReference type="ARBA" id="ARBA00022598"/>
    </source>
</evidence>
<proteinExistence type="inferred from homology"/>
<feature type="domain" description="TRNA-binding" evidence="17">
    <location>
        <begin position="39"/>
        <end position="148"/>
    </location>
</feature>
<keyword evidence="6 15" id="KW-0436">Ligase</keyword>
<dbReference type="Pfam" id="PF03484">
    <property type="entry name" value="B5"/>
    <property type="match status" value="1"/>
</dbReference>
<comment type="cofactor">
    <cofactor evidence="15">
        <name>Mg(2+)</name>
        <dbReference type="ChEBI" id="CHEBI:18420"/>
    </cofactor>
    <text evidence="15">Binds 2 magnesium ions per tetramer.</text>
</comment>
<dbReference type="InterPro" id="IPR005121">
    <property type="entry name" value="Fdx_antiC-bd"/>
</dbReference>
<evidence type="ECO:0000256" key="10">
    <source>
        <dbReference type="ARBA" id="ARBA00022842"/>
    </source>
</evidence>
<feature type="binding site" evidence="15">
    <location>
        <position position="455"/>
    </location>
    <ligand>
        <name>Mg(2+)</name>
        <dbReference type="ChEBI" id="CHEBI:18420"/>
        <note>shared with alpha subunit</note>
    </ligand>
</feature>
<evidence type="ECO:0000256" key="9">
    <source>
        <dbReference type="ARBA" id="ARBA00022840"/>
    </source>
</evidence>
<feature type="domain" description="B5" evidence="19">
    <location>
        <begin position="402"/>
        <end position="477"/>
    </location>
</feature>
<sequence>MKFTLSWLKRFLDTDATVTEIATTLTNIGLEIESVIDKRQELVDFTVAHIIDTMPHPAADKLRICTVQTTTENLQIVCGAPNARAGIKVVLAKVGVEIPNGKFKIKASEIRGIKSMGMLCSAAELLIGSDADGIIELPDSANIGEKFIKYYGLDDPVIQVNVTPNRGDALGVYGIARDLAAVGIGRLLPLELPKIDHSFHSEFNVKVMASDACPLFCIREFKNVNNIESPSWLKQLLENIGVRPISAIVDITNYMAYSFGQPMHAYDADKLAALEVKLLKDEQQFQALNNKEYKCISEDLVICDGCEVHALAGIIGGNTSACSENTRNIILEAAVFEPLMITKTGRRLQIDTDSRYRFERRVDKTFVASALDIATQMILSICGGTVSEMLGIAEQSSSQTEAHNGFIDFPLSFLQQYSGLVLSAEQICTILKELGFKVVVVGEILKIQVPAWRHDVKIKEDIVEEILRIYGYDQITEIALPNSEIIGVIPVAQKRLHDLRRIIACAGYDEVITWSFMSSITARLFAELHNELVLVNPISVDLDYMRPSIVPNLLAIIAKNQARRVADMSLFEIGPVFCGTKPEDEITMISGVRCGDYLPKNCHGASRIVDIFDIKADLAAILSHLELSIDRCQISTAKHTYYHPTRSASLSLGKNIIGHFGQIHPTILQHFDIEGEVIAFELNITNIPTSKPKFGRRTEFITSDFQINYRDYAFIIDVVQPVGNIISYIKNIDNKLIKSVELFDVYTSDKIASGKKSVAISVQIQADDHTLTEEELLKLHNAIIDGVKKNFAGEIRKL</sequence>
<keyword evidence="12 15" id="KW-0648">Protein biosynthesis</keyword>
<dbReference type="Proteomes" id="UP001326613">
    <property type="component" value="Chromosome"/>
</dbReference>
<feature type="binding site" evidence="15">
    <location>
        <position position="465"/>
    </location>
    <ligand>
        <name>Mg(2+)</name>
        <dbReference type="ChEBI" id="CHEBI:18420"/>
        <note>shared with alpha subunit</note>
    </ligand>
</feature>
<accession>A0ABZ0USL7</accession>
<comment type="catalytic activity">
    <reaction evidence="14 15">
        <text>tRNA(Phe) + L-phenylalanine + ATP = L-phenylalanyl-tRNA(Phe) + AMP + diphosphate + H(+)</text>
        <dbReference type="Rhea" id="RHEA:19413"/>
        <dbReference type="Rhea" id="RHEA-COMP:9668"/>
        <dbReference type="Rhea" id="RHEA-COMP:9699"/>
        <dbReference type="ChEBI" id="CHEBI:15378"/>
        <dbReference type="ChEBI" id="CHEBI:30616"/>
        <dbReference type="ChEBI" id="CHEBI:33019"/>
        <dbReference type="ChEBI" id="CHEBI:58095"/>
        <dbReference type="ChEBI" id="CHEBI:78442"/>
        <dbReference type="ChEBI" id="CHEBI:78531"/>
        <dbReference type="ChEBI" id="CHEBI:456215"/>
        <dbReference type="EC" id="6.1.1.20"/>
    </reaction>
</comment>
<dbReference type="PROSITE" id="PS51483">
    <property type="entry name" value="B5"/>
    <property type="match status" value="1"/>
</dbReference>
<dbReference type="InterPro" id="IPR020825">
    <property type="entry name" value="Phe-tRNA_synthase-like_B3/B4"/>
</dbReference>
<dbReference type="HAMAP" id="MF_00283">
    <property type="entry name" value="Phe_tRNA_synth_beta1"/>
    <property type="match status" value="1"/>
</dbReference>
<evidence type="ECO:0000313" key="21">
    <source>
        <dbReference type="Proteomes" id="UP001326613"/>
    </source>
</evidence>
<name>A0ABZ0USL7_9RICK</name>
<evidence type="ECO:0000256" key="3">
    <source>
        <dbReference type="ARBA" id="ARBA00011209"/>
    </source>
</evidence>
<reference evidence="20 21" key="1">
    <citation type="submission" date="2022-10" db="EMBL/GenBank/DDBJ databases">
        <title>Host association and intracellularity evolved multiple times independently in the Rickettsiales.</title>
        <authorList>
            <person name="Castelli M."/>
            <person name="Nardi T."/>
            <person name="Gammuto L."/>
            <person name="Bellinzona G."/>
            <person name="Sabaneyeva E."/>
            <person name="Potekhin A."/>
            <person name="Serra V."/>
            <person name="Petroni G."/>
            <person name="Sassera D."/>
        </authorList>
    </citation>
    <scope>NUCLEOTIDE SEQUENCE [LARGE SCALE GENOMIC DNA]</scope>
    <source>
        <strain evidence="20 21">Kr 154-4</strain>
    </source>
</reference>
<keyword evidence="11 16" id="KW-0694">RNA-binding</keyword>
<evidence type="ECO:0000256" key="14">
    <source>
        <dbReference type="ARBA" id="ARBA00049255"/>
    </source>
</evidence>
<keyword evidence="21" id="KW-1185">Reference proteome</keyword>
<evidence type="ECO:0000256" key="12">
    <source>
        <dbReference type="ARBA" id="ARBA00022917"/>
    </source>
</evidence>
<evidence type="ECO:0000256" key="8">
    <source>
        <dbReference type="ARBA" id="ARBA00022741"/>
    </source>
</evidence>
<evidence type="ECO:0000256" key="16">
    <source>
        <dbReference type="PROSITE-ProRule" id="PRU00209"/>
    </source>
</evidence>
<dbReference type="Pfam" id="PF01588">
    <property type="entry name" value="tRNA_bind"/>
    <property type="match status" value="1"/>
</dbReference>
<dbReference type="Pfam" id="PF17759">
    <property type="entry name" value="tRNA_synthFbeta"/>
    <property type="match status" value="1"/>
</dbReference>
<dbReference type="EC" id="6.1.1.20" evidence="15"/>
<dbReference type="Gene3D" id="3.30.930.10">
    <property type="entry name" value="Bira Bifunctional Protein, Domain 2"/>
    <property type="match status" value="1"/>
</dbReference>
<evidence type="ECO:0000256" key="15">
    <source>
        <dbReference type="HAMAP-Rule" id="MF_00283"/>
    </source>
</evidence>
<evidence type="ECO:0000256" key="1">
    <source>
        <dbReference type="ARBA" id="ARBA00004496"/>
    </source>
</evidence>
<evidence type="ECO:0000313" key="20">
    <source>
        <dbReference type="EMBL" id="WPY01025.1"/>
    </source>
</evidence>
<dbReference type="InterPro" id="IPR045864">
    <property type="entry name" value="aa-tRNA-synth_II/BPL/LPL"/>
</dbReference>
<dbReference type="NCBIfam" id="NF045760">
    <property type="entry name" value="YtpR"/>
    <property type="match status" value="1"/>
</dbReference>
<evidence type="ECO:0000256" key="13">
    <source>
        <dbReference type="ARBA" id="ARBA00023146"/>
    </source>
</evidence>
<dbReference type="SUPFAM" id="SSF50249">
    <property type="entry name" value="Nucleic acid-binding proteins"/>
    <property type="match status" value="1"/>
</dbReference>
<evidence type="ECO:0000256" key="4">
    <source>
        <dbReference type="ARBA" id="ARBA00022490"/>
    </source>
</evidence>
<keyword evidence="13 15" id="KW-0030">Aminoacyl-tRNA synthetase</keyword>
<dbReference type="SMART" id="SM00896">
    <property type="entry name" value="FDX-ACB"/>
    <property type="match status" value="1"/>
</dbReference>
<evidence type="ECO:0000256" key="2">
    <source>
        <dbReference type="ARBA" id="ARBA00008653"/>
    </source>
</evidence>
<dbReference type="InterPro" id="IPR004532">
    <property type="entry name" value="Phe-tRNA-ligase_IIc_bsu_bact"/>
</dbReference>
<dbReference type="InterPro" id="IPR005146">
    <property type="entry name" value="B3/B4_tRNA-bd"/>
</dbReference>
<comment type="subunit">
    <text evidence="3 15">Tetramer of two alpha and two beta subunits.</text>
</comment>
<dbReference type="SUPFAM" id="SSF55681">
    <property type="entry name" value="Class II aaRS and biotin synthetases"/>
    <property type="match status" value="1"/>
</dbReference>
<feature type="domain" description="FDX-ACB" evidence="18">
    <location>
        <begin position="703"/>
        <end position="796"/>
    </location>
</feature>
<dbReference type="Gene3D" id="3.30.56.10">
    <property type="match status" value="2"/>
</dbReference>
<dbReference type="Gene3D" id="3.30.70.380">
    <property type="entry name" value="Ferrodoxin-fold anticodon-binding domain"/>
    <property type="match status" value="1"/>
</dbReference>
<dbReference type="Gene3D" id="3.50.40.10">
    <property type="entry name" value="Phenylalanyl-trna Synthetase, Chain B, domain 3"/>
    <property type="match status" value="1"/>
</dbReference>
<dbReference type="Pfam" id="PF03147">
    <property type="entry name" value="FDX-ACB"/>
    <property type="match status" value="1"/>
</dbReference>
<dbReference type="GO" id="GO:0016874">
    <property type="term" value="F:ligase activity"/>
    <property type="evidence" value="ECO:0007669"/>
    <property type="project" value="UniProtKB-KW"/>
</dbReference>
<keyword evidence="9 15" id="KW-0067">ATP-binding</keyword>
<protein>
    <recommendedName>
        <fullName evidence="15">Phenylalanine--tRNA ligase beta subunit</fullName>
        <ecNumber evidence="15">6.1.1.20</ecNumber>
    </recommendedName>
    <alternativeName>
        <fullName evidence="15">Phenylalanyl-tRNA synthetase beta subunit</fullName>
        <shortName evidence="15">PheRS</shortName>
    </alternativeName>
</protein>
<dbReference type="InterPro" id="IPR045060">
    <property type="entry name" value="Phe-tRNA-ligase_IIc_bsu"/>
</dbReference>
<dbReference type="NCBIfam" id="TIGR00472">
    <property type="entry name" value="pheT_bact"/>
    <property type="match status" value="1"/>
</dbReference>
<evidence type="ECO:0000256" key="11">
    <source>
        <dbReference type="ARBA" id="ARBA00022884"/>
    </source>
</evidence>
<dbReference type="SMART" id="SM00873">
    <property type="entry name" value="B3_4"/>
    <property type="match status" value="1"/>
</dbReference>
<dbReference type="SMART" id="SM00874">
    <property type="entry name" value="B5"/>
    <property type="match status" value="1"/>
</dbReference>
<organism evidence="20 21">
    <name type="scientific">Candidatus Trichorickettsia mobilis</name>
    <dbReference type="NCBI Taxonomy" id="1346319"/>
    <lineage>
        <taxon>Bacteria</taxon>
        <taxon>Pseudomonadati</taxon>
        <taxon>Pseudomonadota</taxon>
        <taxon>Alphaproteobacteria</taxon>
        <taxon>Rickettsiales</taxon>
        <taxon>Rickettsiaceae</taxon>
        <taxon>Rickettsieae</taxon>
        <taxon>Candidatus Trichorickettsia</taxon>
    </lineage>
</organism>
<keyword evidence="8 15" id="KW-0547">Nucleotide-binding</keyword>
<keyword evidence="7 15" id="KW-0479">Metal-binding</keyword>
<dbReference type="InterPro" id="IPR005147">
    <property type="entry name" value="tRNA_synthase_B5-dom"/>
</dbReference>
<keyword evidence="10 15" id="KW-0460">Magnesium</keyword>
<dbReference type="PROSITE" id="PS51447">
    <property type="entry name" value="FDX_ACB"/>
    <property type="match status" value="1"/>
</dbReference>
<dbReference type="Gene3D" id="2.40.50.140">
    <property type="entry name" value="Nucleic acid-binding proteins"/>
    <property type="match status" value="1"/>
</dbReference>
<dbReference type="InterPro" id="IPR036690">
    <property type="entry name" value="Fdx_antiC-bd_sf"/>
</dbReference>
<dbReference type="RefSeq" id="WP_323737839.1">
    <property type="nucleotide sequence ID" value="NZ_CP112932.1"/>
</dbReference>
<dbReference type="SUPFAM" id="SSF46955">
    <property type="entry name" value="Putative DNA-binding domain"/>
    <property type="match status" value="1"/>
</dbReference>
<feature type="binding site" evidence="15">
    <location>
        <position position="461"/>
    </location>
    <ligand>
        <name>Mg(2+)</name>
        <dbReference type="ChEBI" id="CHEBI:18420"/>
        <note>shared with alpha subunit</note>
    </ligand>
</feature>
<dbReference type="CDD" id="cd00769">
    <property type="entry name" value="PheRS_beta_core"/>
    <property type="match status" value="1"/>
</dbReference>
<keyword evidence="4 15" id="KW-0963">Cytoplasm</keyword>
<keyword evidence="5 16" id="KW-0820">tRNA-binding</keyword>
<dbReference type="SUPFAM" id="SSF56037">
    <property type="entry name" value="PheT/TilS domain"/>
    <property type="match status" value="1"/>
</dbReference>
<gene>
    <name evidence="15" type="primary">pheT</name>
    <name evidence="20" type="ORF">Trichorick_00918</name>
</gene>
<evidence type="ECO:0000259" key="18">
    <source>
        <dbReference type="PROSITE" id="PS51447"/>
    </source>
</evidence>
<dbReference type="InterPro" id="IPR012340">
    <property type="entry name" value="NA-bd_OB-fold"/>
</dbReference>
<evidence type="ECO:0000256" key="7">
    <source>
        <dbReference type="ARBA" id="ARBA00022723"/>
    </source>
</evidence>
<dbReference type="Pfam" id="PF03483">
    <property type="entry name" value="B3_4"/>
    <property type="match status" value="1"/>
</dbReference>
<comment type="subcellular location">
    <subcellularLocation>
        <location evidence="1 15">Cytoplasm</location>
    </subcellularLocation>
</comment>
<dbReference type="InterPro" id="IPR002547">
    <property type="entry name" value="tRNA-bd_dom"/>
</dbReference>
<dbReference type="InterPro" id="IPR041616">
    <property type="entry name" value="PheRS_beta_core"/>
</dbReference>
<dbReference type="SUPFAM" id="SSF54991">
    <property type="entry name" value="Anticodon-binding domain of PheRS"/>
    <property type="match status" value="1"/>
</dbReference>
<evidence type="ECO:0000256" key="5">
    <source>
        <dbReference type="ARBA" id="ARBA00022555"/>
    </source>
</evidence>
<dbReference type="InterPro" id="IPR033714">
    <property type="entry name" value="tRNA_bind_bactPheRS"/>
</dbReference>